<dbReference type="PROSITE" id="PS50093">
    <property type="entry name" value="PKD"/>
    <property type="match status" value="7"/>
</dbReference>
<dbReference type="Proteomes" id="UP000664417">
    <property type="component" value="Unassembled WGS sequence"/>
</dbReference>
<dbReference type="InterPro" id="IPR022409">
    <property type="entry name" value="PKD/Chitinase_dom"/>
</dbReference>
<dbReference type="SMART" id="SM00089">
    <property type="entry name" value="PKD"/>
    <property type="match status" value="8"/>
</dbReference>
<feature type="domain" description="PKD" evidence="1">
    <location>
        <begin position="633"/>
        <end position="699"/>
    </location>
</feature>
<evidence type="ECO:0000313" key="3">
    <source>
        <dbReference type="Proteomes" id="UP000664417"/>
    </source>
</evidence>
<accession>A0A8J7U4Q7</accession>
<dbReference type="AlphaFoldDB" id="A0A8J7U4Q7"/>
<gene>
    <name evidence="2" type="ORF">J3U88_20635</name>
</gene>
<dbReference type="InterPro" id="IPR029865">
    <property type="entry name" value="KIAA0319-like"/>
</dbReference>
<comment type="caution">
    <text evidence="2">The sequence shown here is derived from an EMBL/GenBank/DDBJ whole genome shotgun (WGS) entry which is preliminary data.</text>
</comment>
<feature type="domain" description="PKD" evidence="1">
    <location>
        <begin position="419"/>
        <end position="491"/>
    </location>
</feature>
<dbReference type="GO" id="GO:0016020">
    <property type="term" value="C:membrane"/>
    <property type="evidence" value="ECO:0007669"/>
    <property type="project" value="TreeGrafter"/>
</dbReference>
<dbReference type="SUPFAM" id="SSF49299">
    <property type="entry name" value="PKD domain"/>
    <property type="match status" value="8"/>
</dbReference>
<sequence>MFCPPFQAERTTHNWFKTKVHTPIFLAALAVVVCFAPLHAGEPAAKMPVCDNPVPLSSSKSFFIGHSLVNFDMPLMLERLVADAGLNAEVGTQVNNGAPIRFNWSNRFRASFPGEWPPPNFAGDDLPSGDWDALIMTEGIPLQTNVTWNESSRYAGNFVDLARQHNSATRSYIYETWHSLDEANWLQRIVDDLPLWESIMEDVNATRDNDAMYLIPAGQALRNLILMMEGGQIPGYTNRTQLFVDDIHMNDQGNYLIACVMYAALYRRSPVGLDHTLIDRWGQPYSAPSAAMAAAMQQVAWDTVRNYEHNGWVCSGGGNQRPNGTIDSPASNRTITAGESVSFAGSASDPDNNTPFSYVWNFDGGAANSTQQDPGSVRFDTPGSYDVTFTVTDSLGLADNTPDTVRITVQAPANQAPDGSISRPSGNRTITAGDQVTFTASASDPDGNTPLSYLWNFDGGAANSTNRDPGSVRFNTPGTYDVTFTVTDSLGLADPTPDTVRITVQAPANQAPNGIIDTPTANRTITAGDTVSFTASASDPDNHTPFTYFWNFDGGAANSTAQDPGSVRFNTPGTFDVTFTVTDNLGLADPAPDTVRITVQAPANQAPNGTIDSPASNVTITEGESVFFAGSASDPDNNTPFSYVWHFGGGASNSSAQDPGNVRFSTPGTYTVTFTVTDSLGLADPTPASVRVTVEEAANQAPNGTIDTPTGNVTITEGQTVSFSGSASDPDGDTPLTYAWNFGGGASNSSAQDPGAVRFNNPGTYTVTFTVTDSQGLSDPTPASVRVTVEAENRAPNGRIDSPASGAVIQVGGTVTFAGSASDPDGDTNFRYLWNFDGAAADSSAQNPGQIRFDQEGSYTITLRVWDSENLEDPSPAQTTIQVTQGNRAPNGTIDSPAGNLTIQPGQQVFFAGSASDPDGDSMTYHWNYSGGVSDSTRQDPGSRMFTRPGRYVVTFTVTDEHGVSDPSPAQVVITVEENGGNGSIPTIASPAKSMSVVAGGSVMFSGLVGDLPSPLSYQWNFGGGAPGSNVLNPGLVTFNTPGMYEVTLTVFSQSVSYTSRPLMIEVVTCEQPRIMYNTLIQGLAPVELEAVMCDSSAYTVTWQNRTRGGIIARDTGLLTLDPQLTETTTIRLNLFHTASGNNFNHDVTVLVPANAELADYDGNGCNDLADLRGYATNWRDRNSAMDANGDDVIDIRDLLHINTMEEGACP</sequence>
<dbReference type="InterPro" id="IPR000601">
    <property type="entry name" value="PKD_dom"/>
</dbReference>
<feature type="domain" description="PKD" evidence="1">
    <location>
        <begin position="708"/>
        <end position="794"/>
    </location>
</feature>
<dbReference type="Pfam" id="PF00801">
    <property type="entry name" value="PKD"/>
    <property type="match status" value="1"/>
</dbReference>
<dbReference type="Gene3D" id="2.60.40.10">
    <property type="entry name" value="Immunoglobulins"/>
    <property type="match status" value="8"/>
</dbReference>
<dbReference type="GO" id="GO:0031410">
    <property type="term" value="C:cytoplasmic vesicle"/>
    <property type="evidence" value="ECO:0007669"/>
    <property type="project" value="TreeGrafter"/>
</dbReference>
<feature type="domain" description="PKD" evidence="1">
    <location>
        <begin position="920"/>
        <end position="981"/>
    </location>
</feature>
<protein>
    <submittedName>
        <fullName evidence="2">PKD domain-containing protein</fullName>
    </submittedName>
</protein>
<proteinExistence type="predicted"/>
<dbReference type="InterPro" id="IPR036514">
    <property type="entry name" value="SGNH_hydro_sf"/>
</dbReference>
<dbReference type="InterPro" id="IPR013783">
    <property type="entry name" value="Ig-like_fold"/>
</dbReference>
<organism evidence="2 3">
    <name type="scientific">Acanthopleuribacter pedis</name>
    <dbReference type="NCBI Taxonomy" id="442870"/>
    <lineage>
        <taxon>Bacteria</taxon>
        <taxon>Pseudomonadati</taxon>
        <taxon>Acidobacteriota</taxon>
        <taxon>Holophagae</taxon>
        <taxon>Acanthopleuribacterales</taxon>
        <taxon>Acanthopleuribacteraceae</taxon>
        <taxon>Acanthopleuribacter</taxon>
    </lineage>
</organism>
<reference evidence="2" key="1">
    <citation type="submission" date="2021-03" db="EMBL/GenBank/DDBJ databases">
        <authorList>
            <person name="Wang G."/>
        </authorList>
    </citation>
    <scope>NUCLEOTIDE SEQUENCE</scope>
    <source>
        <strain evidence="2">KCTC 12899</strain>
    </source>
</reference>
<feature type="domain" description="PKD" evidence="1">
    <location>
        <begin position="518"/>
        <end position="604"/>
    </location>
</feature>
<feature type="domain" description="PKD" evidence="1">
    <location>
        <begin position="324"/>
        <end position="414"/>
    </location>
</feature>
<dbReference type="Pfam" id="PF18911">
    <property type="entry name" value="PKD_4"/>
    <property type="match status" value="7"/>
</dbReference>
<dbReference type="EMBL" id="JAFREP010000020">
    <property type="protein sequence ID" value="MBO1320897.1"/>
    <property type="molecule type" value="Genomic_DNA"/>
</dbReference>
<dbReference type="PROSITE" id="PS00018">
    <property type="entry name" value="EF_HAND_1"/>
    <property type="match status" value="1"/>
</dbReference>
<name>A0A8J7U4Q7_9BACT</name>
<dbReference type="PANTHER" id="PTHR46182">
    <property type="entry name" value="FI19480P1"/>
    <property type="match status" value="1"/>
</dbReference>
<dbReference type="InterPro" id="IPR035986">
    <property type="entry name" value="PKD_dom_sf"/>
</dbReference>
<feature type="domain" description="PKD" evidence="1">
    <location>
        <begin position="986"/>
        <end position="1051"/>
    </location>
</feature>
<dbReference type="GO" id="GO:0016788">
    <property type="term" value="F:hydrolase activity, acting on ester bonds"/>
    <property type="evidence" value="ECO:0007669"/>
    <property type="project" value="UniProtKB-ARBA"/>
</dbReference>
<dbReference type="PANTHER" id="PTHR46182:SF2">
    <property type="entry name" value="FI19480P1"/>
    <property type="match status" value="1"/>
</dbReference>
<dbReference type="InterPro" id="IPR018247">
    <property type="entry name" value="EF_Hand_1_Ca_BS"/>
</dbReference>
<evidence type="ECO:0000313" key="2">
    <source>
        <dbReference type="EMBL" id="MBO1320897.1"/>
    </source>
</evidence>
<keyword evidence="3" id="KW-1185">Reference proteome</keyword>
<evidence type="ECO:0000259" key="1">
    <source>
        <dbReference type="PROSITE" id="PS50093"/>
    </source>
</evidence>
<dbReference type="CDD" id="cd00146">
    <property type="entry name" value="PKD"/>
    <property type="match status" value="8"/>
</dbReference>
<dbReference type="Gene3D" id="3.40.50.1110">
    <property type="entry name" value="SGNH hydrolase"/>
    <property type="match status" value="1"/>
</dbReference>
<dbReference type="RefSeq" id="WP_207860872.1">
    <property type="nucleotide sequence ID" value="NZ_JAFREP010000020.1"/>
</dbReference>